<evidence type="ECO:0000313" key="8">
    <source>
        <dbReference type="Proteomes" id="UP000027195"/>
    </source>
</evidence>
<dbReference type="PANTHER" id="PTHR42973">
    <property type="entry name" value="BINDING OXIDOREDUCTASE, PUTATIVE (AFU_ORTHOLOGUE AFUA_1G17690)-RELATED"/>
    <property type="match status" value="1"/>
</dbReference>
<dbReference type="OrthoDB" id="2151789at2759"/>
<evidence type="ECO:0000259" key="6">
    <source>
        <dbReference type="PROSITE" id="PS51387"/>
    </source>
</evidence>
<dbReference type="Gene3D" id="3.30.465.10">
    <property type="match status" value="1"/>
</dbReference>
<dbReference type="InParanoid" id="A0A067LRK0"/>
<reference evidence="8" key="1">
    <citation type="journal article" date="2014" name="Proc. Natl. Acad. Sci. U.S.A.">
        <title>Extensive sampling of basidiomycete genomes demonstrates inadequacy of the white-rot/brown-rot paradigm for wood decay fungi.</title>
        <authorList>
            <person name="Riley R."/>
            <person name="Salamov A.A."/>
            <person name="Brown D.W."/>
            <person name="Nagy L.G."/>
            <person name="Floudas D."/>
            <person name="Held B.W."/>
            <person name="Levasseur A."/>
            <person name="Lombard V."/>
            <person name="Morin E."/>
            <person name="Otillar R."/>
            <person name="Lindquist E.A."/>
            <person name="Sun H."/>
            <person name="LaButti K.M."/>
            <person name="Schmutz J."/>
            <person name="Jabbour D."/>
            <person name="Luo H."/>
            <person name="Baker S.E."/>
            <person name="Pisabarro A.G."/>
            <person name="Walton J.D."/>
            <person name="Blanchette R.A."/>
            <person name="Henrissat B."/>
            <person name="Martin F."/>
            <person name="Cullen D."/>
            <person name="Hibbett D.S."/>
            <person name="Grigoriev I.V."/>
        </authorList>
    </citation>
    <scope>NUCLEOTIDE SEQUENCE [LARGE SCALE GENOMIC DNA]</scope>
    <source>
        <strain evidence="8">FD-172 SS1</strain>
    </source>
</reference>
<dbReference type="InterPro" id="IPR016169">
    <property type="entry name" value="FAD-bd_PCMH_sub2"/>
</dbReference>
<evidence type="ECO:0000256" key="1">
    <source>
        <dbReference type="ARBA" id="ARBA00005466"/>
    </source>
</evidence>
<keyword evidence="8" id="KW-1185">Reference proteome</keyword>
<evidence type="ECO:0000256" key="5">
    <source>
        <dbReference type="SAM" id="SignalP"/>
    </source>
</evidence>
<dbReference type="GO" id="GO:0071949">
    <property type="term" value="F:FAD binding"/>
    <property type="evidence" value="ECO:0007669"/>
    <property type="project" value="InterPro"/>
</dbReference>
<dbReference type="EMBL" id="KL198183">
    <property type="protein sequence ID" value="KDQ05818.1"/>
    <property type="molecule type" value="Genomic_DNA"/>
</dbReference>
<comment type="similarity">
    <text evidence="1">Belongs to the oxygen-dependent FAD-linked oxidoreductase family.</text>
</comment>
<dbReference type="AlphaFoldDB" id="A0A067LRK0"/>
<dbReference type="InterPro" id="IPR050416">
    <property type="entry name" value="FAD-linked_Oxidoreductase"/>
</dbReference>
<keyword evidence="5" id="KW-0732">Signal</keyword>
<dbReference type="Pfam" id="PF01565">
    <property type="entry name" value="FAD_binding_4"/>
    <property type="match status" value="1"/>
</dbReference>
<evidence type="ECO:0000256" key="3">
    <source>
        <dbReference type="ARBA" id="ARBA00022827"/>
    </source>
</evidence>
<feature type="signal peptide" evidence="5">
    <location>
        <begin position="1"/>
        <end position="19"/>
    </location>
</feature>
<evidence type="ECO:0000313" key="7">
    <source>
        <dbReference type="EMBL" id="KDQ05818.1"/>
    </source>
</evidence>
<keyword evidence="3" id="KW-0274">FAD</keyword>
<name>A0A067LRK0_BOTB1</name>
<dbReference type="PROSITE" id="PS51387">
    <property type="entry name" value="FAD_PCMH"/>
    <property type="match status" value="1"/>
</dbReference>
<dbReference type="InterPro" id="IPR016166">
    <property type="entry name" value="FAD-bd_PCMH"/>
</dbReference>
<proteinExistence type="inferred from homology"/>
<dbReference type="Proteomes" id="UP000027195">
    <property type="component" value="Unassembled WGS sequence"/>
</dbReference>
<dbReference type="InterPro" id="IPR012951">
    <property type="entry name" value="BBE"/>
</dbReference>
<evidence type="ECO:0000256" key="2">
    <source>
        <dbReference type="ARBA" id="ARBA00022630"/>
    </source>
</evidence>
<dbReference type="InterPro" id="IPR036318">
    <property type="entry name" value="FAD-bd_PCMH-like_sf"/>
</dbReference>
<dbReference type="Gene3D" id="3.40.462.20">
    <property type="match status" value="1"/>
</dbReference>
<feature type="chain" id="PRO_5001640699" description="FAD-binding PCMH-type domain-containing protein" evidence="5">
    <location>
        <begin position="20"/>
        <end position="504"/>
    </location>
</feature>
<dbReference type="InterPro" id="IPR006094">
    <property type="entry name" value="Oxid_FAD_bind_N"/>
</dbReference>
<evidence type="ECO:0000256" key="4">
    <source>
        <dbReference type="ARBA" id="ARBA00023002"/>
    </source>
</evidence>
<dbReference type="HOGENOM" id="CLU_018354_1_0_1"/>
<keyword evidence="4" id="KW-0560">Oxidoreductase</keyword>
<dbReference type="Gene3D" id="3.30.43.10">
    <property type="entry name" value="Uridine Diphospho-n-acetylenolpyruvylglucosamine Reductase, domain 2"/>
    <property type="match status" value="1"/>
</dbReference>
<sequence length="504" mass="54580">MRHYPYLAVLLLSATHALSDILPIENGSDQGRVLDACRTIASQISSSDDVHYPRKPASSATVSKLTTLSEYSASLAYVEDIHHWSANSTQASVCSVRPRTADDVSEILSIIGDTRVPFAVKGGGHATNQGFSSTPGVHIAMSAFSEVVYHERNQTVEVGAGLIWDQVYAALEPHGVTVLGGRVSGVGVAGFTLGGGYSWKSNQHGLTIDTIVAYELVLPTGDIVAVTESSYPDLFFGLKGIVTKFTFNAYPQTQVFGGFLLYPATSIAAATAATNKFIAKRTDPLAQVLVEYIVTARLLFVAATLFYDAPTAPAGTFDDFLSIPAVTRDVKTRSLLSLVKSTPVPVEGFRSLFNHVSVLDHTPALLDLLHDQALFAENISLNGFVYGFVVEPFLPSYFNNSKGGAYPHDPDHPLMPLHMTFSWKNPAEDQAFIDASKAVAKAIFDLAVSEGQDIDEEKQIQYGNYALADTPLERVYGRNVERLRGIKREYDPGDVMSLAGGFRF</sequence>
<dbReference type="SUPFAM" id="SSF56176">
    <property type="entry name" value="FAD-binding/transporter-associated domain-like"/>
    <property type="match status" value="1"/>
</dbReference>
<dbReference type="GO" id="GO:0016491">
    <property type="term" value="F:oxidoreductase activity"/>
    <property type="evidence" value="ECO:0007669"/>
    <property type="project" value="UniProtKB-KW"/>
</dbReference>
<protein>
    <recommendedName>
        <fullName evidence="6">FAD-binding PCMH-type domain-containing protein</fullName>
    </recommendedName>
</protein>
<gene>
    <name evidence="7" type="ORF">BOTBODRAFT_122239</name>
</gene>
<accession>A0A067LRK0</accession>
<dbReference type="InterPro" id="IPR016167">
    <property type="entry name" value="FAD-bd_PCMH_sub1"/>
</dbReference>
<dbReference type="STRING" id="930990.A0A067LRK0"/>
<dbReference type="PANTHER" id="PTHR42973:SF13">
    <property type="entry name" value="FAD-BINDING PCMH-TYPE DOMAIN-CONTAINING PROTEIN"/>
    <property type="match status" value="1"/>
</dbReference>
<organism evidence="7 8">
    <name type="scientific">Botryobasidium botryosum (strain FD-172 SS1)</name>
    <dbReference type="NCBI Taxonomy" id="930990"/>
    <lineage>
        <taxon>Eukaryota</taxon>
        <taxon>Fungi</taxon>
        <taxon>Dikarya</taxon>
        <taxon>Basidiomycota</taxon>
        <taxon>Agaricomycotina</taxon>
        <taxon>Agaricomycetes</taxon>
        <taxon>Cantharellales</taxon>
        <taxon>Botryobasidiaceae</taxon>
        <taxon>Botryobasidium</taxon>
    </lineage>
</organism>
<feature type="domain" description="FAD-binding PCMH-type" evidence="6">
    <location>
        <begin position="86"/>
        <end position="252"/>
    </location>
</feature>
<dbReference type="Pfam" id="PF08031">
    <property type="entry name" value="BBE"/>
    <property type="match status" value="1"/>
</dbReference>
<keyword evidence="2" id="KW-0285">Flavoprotein</keyword>